<name>A0ABU1M1P0_9BURK</name>
<reference evidence="1 2" key="1">
    <citation type="submission" date="2023-07" db="EMBL/GenBank/DDBJ databases">
        <title>Sorghum-associated microbial communities from plants grown in Nebraska, USA.</title>
        <authorList>
            <person name="Schachtman D."/>
        </authorList>
    </citation>
    <scope>NUCLEOTIDE SEQUENCE [LARGE SCALE GENOMIC DNA]</scope>
    <source>
        <strain evidence="1 2">DS1316</strain>
    </source>
</reference>
<evidence type="ECO:0000313" key="2">
    <source>
        <dbReference type="Proteomes" id="UP001264340"/>
    </source>
</evidence>
<protein>
    <submittedName>
        <fullName evidence="1">Uncharacterized protein</fullName>
    </submittedName>
</protein>
<dbReference type="RefSeq" id="WP_310127297.1">
    <property type="nucleotide sequence ID" value="NZ_JAVDQV010000014.1"/>
</dbReference>
<keyword evidence="2" id="KW-1185">Reference proteome</keyword>
<evidence type="ECO:0000313" key="1">
    <source>
        <dbReference type="EMBL" id="MDR6412936.1"/>
    </source>
</evidence>
<sequence length="128" mass="14160">MSFDAEWVTFGKHRTRLRATRGFPTATLRTLAEVAKLAIENNMSARARLVEVLLRDEDGSFEITVATTVEQDLASAAPIEVALSTVFGLPAEKVTLSLERLSEQEVELRFGVYERLLAQKTGTVPPIQ</sequence>
<dbReference type="Proteomes" id="UP001264340">
    <property type="component" value="Unassembled WGS sequence"/>
</dbReference>
<dbReference type="EMBL" id="JAVDRP010000028">
    <property type="protein sequence ID" value="MDR6412936.1"/>
    <property type="molecule type" value="Genomic_DNA"/>
</dbReference>
<accession>A0ABU1M1P0</accession>
<comment type="caution">
    <text evidence="1">The sequence shown here is derived from an EMBL/GenBank/DDBJ whole genome shotgun (WGS) entry which is preliminary data.</text>
</comment>
<organism evidence="1 2">
    <name type="scientific">Paraburkholderia terricola</name>
    <dbReference type="NCBI Taxonomy" id="169427"/>
    <lineage>
        <taxon>Bacteria</taxon>
        <taxon>Pseudomonadati</taxon>
        <taxon>Pseudomonadota</taxon>
        <taxon>Betaproteobacteria</taxon>
        <taxon>Burkholderiales</taxon>
        <taxon>Burkholderiaceae</taxon>
        <taxon>Paraburkholderia</taxon>
    </lineage>
</organism>
<gene>
    <name evidence="1" type="ORF">J2804_006372</name>
</gene>
<proteinExistence type="predicted"/>